<dbReference type="AlphaFoldDB" id="A0A0R3TWC0"/>
<dbReference type="OrthoDB" id="6276788at2759"/>
<dbReference type="PROSITE" id="PS50276">
    <property type="entry name" value="PANCREATIC_HORMONE_2"/>
    <property type="match status" value="1"/>
</dbReference>
<dbReference type="EMBL" id="UZAE01014055">
    <property type="protein sequence ID" value="VDO12283.1"/>
    <property type="molecule type" value="Genomic_DNA"/>
</dbReference>
<feature type="signal peptide" evidence="4">
    <location>
        <begin position="1"/>
        <end position="26"/>
    </location>
</feature>
<name>A0A0R3TWC0_RODNA</name>
<dbReference type="Pfam" id="PF00159">
    <property type="entry name" value="Hormone_3"/>
    <property type="match status" value="1"/>
</dbReference>
<proteinExistence type="inferred from homology"/>
<evidence type="ECO:0000256" key="2">
    <source>
        <dbReference type="ARBA" id="ARBA00010022"/>
    </source>
</evidence>
<evidence type="ECO:0000313" key="5">
    <source>
        <dbReference type="EMBL" id="VDO12283.1"/>
    </source>
</evidence>
<evidence type="ECO:0000256" key="4">
    <source>
        <dbReference type="SAM" id="SignalP"/>
    </source>
</evidence>
<dbReference type="WBParaSite" id="HNAJ_0001214901-mRNA-1">
    <property type="protein sequence ID" value="HNAJ_0001214901-mRNA-1"/>
    <property type="gene ID" value="HNAJ_0001214901"/>
</dbReference>
<keyword evidence="3" id="KW-0964">Secreted</keyword>
<comment type="subcellular location">
    <subcellularLocation>
        <location evidence="1">Secreted</location>
    </subcellularLocation>
</comment>
<evidence type="ECO:0000256" key="1">
    <source>
        <dbReference type="ARBA" id="ARBA00004613"/>
    </source>
</evidence>
<evidence type="ECO:0000313" key="6">
    <source>
        <dbReference type="Proteomes" id="UP000278807"/>
    </source>
</evidence>
<protein>
    <submittedName>
        <fullName evidence="7">Neuropeptide</fullName>
    </submittedName>
</protein>
<reference evidence="7" key="1">
    <citation type="submission" date="2017-02" db="UniProtKB">
        <authorList>
            <consortium name="WormBaseParasite"/>
        </authorList>
    </citation>
    <scope>IDENTIFICATION</scope>
</reference>
<evidence type="ECO:0000256" key="3">
    <source>
        <dbReference type="ARBA" id="ARBA00022525"/>
    </source>
</evidence>
<reference evidence="5 6" key="2">
    <citation type="submission" date="2018-11" db="EMBL/GenBank/DDBJ databases">
        <authorList>
            <consortium name="Pathogen Informatics"/>
        </authorList>
    </citation>
    <scope>NUCLEOTIDE SEQUENCE [LARGE SCALE GENOMIC DNA]</scope>
</reference>
<dbReference type="GO" id="GO:0005179">
    <property type="term" value="F:hormone activity"/>
    <property type="evidence" value="ECO:0007669"/>
    <property type="project" value="InterPro"/>
</dbReference>
<gene>
    <name evidence="5" type="ORF">HNAJ_LOCUS12138</name>
</gene>
<keyword evidence="6" id="KW-1185">Reference proteome</keyword>
<accession>A0A0R3TWC0</accession>
<dbReference type="InterPro" id="IPR001955">
    <property type="entry name" value="Pancreatic_hormone-like"/>
</dbReference>
<dbReference type="Proteomes" id="UP000278807">
    <property type="component" value="Unassembled WGS sequence"/>
</dbReference>
<dbReference type="GO" id="GO:0005576">
    <property type="term" value="C:extracellular region"/>
    <property type="evidence" value="ECO:0007669"/>
    <property type="project" value="UniProtKB-SubCell"/>
</dbReference>
<comment type="similarity">
    <text evidence="2">Belongs to the NPY family.</text>
</comment>
<organism evidence="7">
    <name type="scientific">Rodentolepis nana</name>
    <name type="common">Dwarf tapeworm</name>
    <name type="synonym">Hymenolepis nana</name>
    <dbReference type="NCBI Taxonomy" id="102285"/>
    <lineage>
        <taxon>Eukaryota</taxon>
        <taxon>Metazoa</taxon>
        <taxon>Spiralia</taxon>
        <taxon>Lophotrochozoa</taxon>
        <taxon>Platyhelminthes</taxon>
        <taxon>Cestoda</taxon>
        <taxon>Eucestoda</taxon>
        <taxon>Cyclophyllidea</taxon>
        <taxon>Hymenolepididae</taxon>
        <taxon>Rodentolepis</taxon>
    </lineage>
</organism>
<evidence type="ECO:0000313" key="7">
    <source>
        <dbReference type="WBParaSite" id="HNAJ_0001214901-mRNA-1"/>
    </source>
</evidence>
<feature type="chain" id="PRO_5043132123" evidence="4">
    <location>
        <begin position="27"/>
        <end position="76"/>
    </location>
</feature>
<keyword evidence="4" id="KW-0732">Signal</keyword>
<sequence length="76" mass="9017">MTQTRLSEYKMGIFILMIVLMTFVSANSESKDENSSIDDFELPKERKPLFRTARELRRYLEQLDEWLAITGRPRFG</sequence>